<sequence>MNYLLLLKIIQLILVLFNSFGGIQGCFDCKDVSSDESHDSHSRQNLCPCGYHFFATHVIRYLNSQTKMTIKVSNIVIGTGGYGKVKHAFWLEESKCVALKVVDYRNLSKSLKEAANNEISVLKDIAKIPENERDYIIEVYGVQKKKHELFIVMELGGISLLDYFEFKDIELLENGEIQLNENGQFILSEEREELLTNVFKCAAKGLEQFHKFGIHLDVKGINFVIPRQHNMSEPLTMCKLIDFNSSIITEEQSKILESFGGTRVLMAPEIFDEAQQRANRGLKVTRKSDIWSFGVMMRTMMGFRFQRQNNNSNHRELTEEEQIANLLNDLHNYRSNNNYTTKLDRVLKGCVQINQKDRPSMHAILDFLENKCHYFSYEANHGQGMNGIECE</sequence>
<dbReference type="CDD" id="cd00180">
    <property type="entry name" value="PKc"/>
    <property type="match status" value="1"/>
</dbReference>
<dbReference type="GO" id="GO:0005524">
    <property type="term" value="F:ATP binding"/>
    <property type="evidence" value="ECO:0007669"/>
    <property type="project" value="UniProtKB-UniRule"/>
</dbReference>
<comment type="caution">
    <text evidence="4">The sequence shown here is derived from an EMBL/GenBank/DDBJ whole genome shotgun (WGS) entry which is preliminary data.</text>
</comment>
<proteinExistence type="predicted"/>
<gene>
    <name evidence="4" type="ORF">MENT_LOCUS48115</name>
</gene>
<evidence type="ECO:0000256" key="2">
    <source>
        <dbReference type="SAM" id="SignalP"/>
    </source>
</evidence>
<keyword evidence="1" id="KW-0547">Nucleotide-binding</keyword>
<dbReference type="PANTHER" id="PTHR44167">
    <property type="entry name" value="OVARIAN-SPECIFIC SERINE/THREONINE-PROTEIN KINASE LOK-RELATED"/>
    <property type="match status" value="1"/>
</dbReference>
<evidence type="ECO:0000313" key="5">
    <source>
        <dbReference type="Proteomes" id="UP000580250"/>
    </source>
</evidence>
<dbReference type="Proteomes" id="UP000580250">
    <property type="component" value="Unassembled WGS sequence"/>
</dbReference>
<dbReference type="Gene3D" id="3.30.200.20">
    <property type="entry name" value="Phosphorylase Kinase, domain 1"/>
    <property type="match status" value="1"/>
</dbReference>
<name>A0A6V7X6T5_MELEN</name>
<evidence type="ECO:0000313" key="4">
    <source>
        <dbReference type="EMBL" id="CAD2195051.1"/>
    </source>
</evidence>
<dbReference type="Pfam" id="PF00069">
    <property type="entry name" value="Pkinase"/>
    <property type="match status" value="1"/>
</dbReference>
<accession>A0A6V7X6T5</accession>
<organism evidence="4 5">
    <name type="scientific">Meloidogyne enterolobii</name>
    <name type="common">Root-knot nematode worm</name>
    <name type="synonym">Meloidogyne mayaguensis</name>
    <dbReference type="NCBI Taxonomy" id="390850"/>
    <lineage>
        <taxon>Eukaryota</taxon>
        <taxon>Metazoa</taxon>
        <taxon>Ecdysozoa</taxon>
        <taxon>Nematoda</taxon>
        <taxon>Chromadorea</taxon>
        <taxon>Rhabditida</taxon>
        <taxon>Tylenchina</taxon>
        <taxon>Tylenchomorpha</taxon>
        <taxon>Tylenchoidea</taxon>
        <taxon>Meloidogynidae</taxon>
        <taxon>Meloidogyninae</taxon>
        <taxon>Meloidogyne</taxon>
    </lineage>
</organism>
<dbReference type="InterPro" id="IPR011009">
    <property type="entry name" value="Kinase-like_dom_sf"/>
</dbReference>
<dbReference type="OrthoDB" id="4062651at2759"/>
<dbReference type="InterPro" id="IPR017441">
    <property type="entry name" value="Protein_kinase_ATP_BS"/>
</dbReference>
<keyword evidence="1" id="KW-0067">ATP-binding</keyword>
<feature type="chain" id="PRO_5028348199" description="Protein kinase domain-containing protein" evidence="2">
    <location>
        <begin position="26"/>
        <end position="391"/>
    </location>
</feature>
<dbReference type="PROSITE" id="PS00107">
    <property type="entry name" value="PROTEIN_KINASE_ATP"/>
    <property type="match status" value="1"/>
</dbReference>
<dbReference type="PROSITE" id="PS50011">
    <property type="entry name" value="PROTEIN_KINASE_DOM"/>
    <property type="match status" value="1"/>
</dbReference>
<reference evidence="4 5" key="1">
    <citation type="submission" date="2020-08" db="EMBL/GenBank/DDBJ databases">
        <authorList>
            <person name="Koutsovoulos G."/>
            <person name="Danchin GJ E."/>
        </authorList>
    </citation>
    <scope>NUCLEOTIDE SEQUENCE [LARGE SCALE GENOMIC DNA]</scope>
</reference>
<protein>
    <recommendedName>
        <fullName evidence="3">Protein kinase domain-containing protein</fullName>
    </recommendedName>
</protein>
<dbReference type="GO" id="GO:0044773">
    <property type="term" value="P:mitotic DNA damage checkpoint signaling"/>
    <property type="evidence" value="ECO:0007669"/>
    <property type="project" value="TreeGrafter"/>
</dbReference>
<dbReference type="EMBL" id="CAJEWN010001175">
    <property type="protein sequence ID" value="CAD2195051.1"/>
    <property type="molecule type" value="Genomic_DNA"/>
</dbReference>
<dbReference type="InterPro" id="IPR000719">
    <property type="entry name" value="Prot_kinase_dom"/>
</dbReference>
<dbReference type="PANTHER" id="PTHR44167:SF24">
    <property type="entry name" value="SERINE_THREONINE-PROTEIN KINASE CHK2"/>
    <property type="match status" value="1"/>
</dbReference>
<dbReference type="GO" id="GO:0005634">
    <property type="term" value="C:nucleus"/>
    <property type="evidence" value="ECO:0007669"/>
    <property type="project" value="TreeGrafter"/>
</dbReference>
<dbReference type="SUPFAM" id="SSF56112">
    <property type="entry name" value="Protein kinase-like (PK-like)"/>
    <property type="match status" value="1"/>
</dbReference>
<keyword evidence="2" id="KW-0732">Signal</keyword>
<dbReference type="GO" id="GO:0005737">
    <property type="term" value="C:cytoplasm"/>
    <property type="evidence" value="ECO:0007669"/>
    <property type="project" value="TreeGrafter"/>
</dbReference>
<dbReference type="Gene3D" id="1.10.510.10">
    <property type="entry name" value="Transferase(Phosphotransferase) domain 1"/>
    <property type="match status" value="1"/>
</dbReference>
<feature type="domain" description="Protein kinase" evidence="3">
    <location>
        <begin position="71"/>
        <end position="376"/>
    </location>
</feature>
<dbReference type="SMART" id="SM00220">
    <property type="entry name" value="S_TKc"/>
    <property type="match status" value="1"/>
</dbReference>
<evidence type="ECO:0000259" key="3">
    <source>
        <dbReference type="PROSITE" id="PS50011"/>
    </source>
</evidence>
<feature type="binding site" evidence="1">
    <location>
        <position position="100"/>
    </location>
    <ligand>
        <name>ATP</name>
        <dbReference type="ChEBI" id="CHEBI:30616"/>
    </ligand>
</feature>
<feature type="signal peptide" evidence="2">
    <location>
        <begin position="1"/>
        <end position="25"/>
    </location>
</feature>
<dbReference type="GO" id="GO:0004674">
    <property type="term" value="F:protein serine/threonine kinase activity"/>
    <property type="evidence" value="ECO:0007669"/>
    <property type="project" value="TreeGrafter"/>
</dbReference>
<evidence type="ECO:0000256" key="1">
    <source>
        <dbReference type="PROSITE-ProRule" id="PRU10141"/>
    </source>
</evidence>
<dbReference type="AlphaFoldDB" id="A0A6V7X6T5"/>